<evidence type="ECO:0000256" key="1">
    <source>
        <dbReference type="SAM" id="SignalP"/>
    </source>
</evidence>
<keyword evidence="3" id="KW-1185">Reference proteome</keyword>
<feature type="chain" id="PRO_5020798946" evidence="1">
    <location>
        <begin position="17"/>
        <end position="88"/>
    </location>
</feature>
<dbReference type="Proteomes" id="UP000295696">
    <property type="component" value="Unassembled WGS sequence"/>
</dbReference>
<keyword evidence="1" id="KW-0732">Signal</keyword>
<dbReference type="AlphaFoldDB" id="A0A4R3JA19"/>
<gene>
    <name evidence="2" type="ORF">EDD52_109117</name>
</gene>
<organism evidence="2 3">
    <name type="scientific">Primorskyibacter sedentarius</name>
    <dbReference type="NCBI Taxonomy" id="745311"/>
    <lineage>
        <taxon>Bacteria</taxon>
        <taxon>Pseudomonadati</taxon>
        <taxon>Pseudomonadota</taxon>
        <taxon>Alphaproteobacteria</taxon>
        <taxon>Rhodobacterales</taxon>
        <taxon>Roseobacteraceae</taxon>
        <taxon>Primorskyibacter</taxon>
    </lineage>
</organism>
<dbReference type="EMBL" id="SLZU01000009">
    <property type="protein sequence ID" value="TCS62377.1"/>
    <property type="molecule type" value="Genomic_DNA"/>
</dbReference>
<evidence type="ECO:0000313" key="3">
    <source>
        <dbReference type="Proteomes" id="UP000295696"/>
    </source>
</evidence>
<name>A0A4R3JA19_9RHOB</name>
<accession>A0A4R3JA19</accession>
<comment type="caution">
    <text evidence="2">The sequence shown here is derived from an EMBL/GenBank/DDBJ whole genome shotgun (WGS) entry which is preliminary data.</text>
</comment>
<evidence type="ECO:0000313" key="2">
    <source>
        <dbReference type="EMBL" id="TCS62377.1"/>
    </source>
</evidence>
<feature type="signal peptide" evidence="1">
    <location>
        <begin position="1"/>
        <end position="16"/>
    </location>
</feature>
<proteinExistence type="predicted"/>
<sequence length="88" mass="9465">MGVFTALFVLRAPALASLLLTTTDDTLPSPETARWLVAESDPLMRRLAAAMPKVDFAAAPGQYRPVFQLSRDTTTVTSGFLPTSLLVV</sequence>
<protein>
    <submittedName>
        <fullName evidence="2">Uncharacterized protein</fullName>
    </submittedName>
</protein>
<reference evidence="2 3" key="1">
    <citation type="submission" date="2019-03" db="EMBL/GenBank/DDBJ databases">
        <title>Genomic Encyclopedia of Type Strains, Phase IV (KMG-IV): sequencing the most valuable type-strain genomes for metagenomic binning, comparative biology and taxonomic classification.</title>
        <authorList>
            <person name="Goeker M."/>
        </authorList>
    </citation>
    <scope>NUCLEOTIDE SEQUENCE [LARGE SCALE GENOMIC DNA]</scope>
    <source>
        <strain evidence="2 3">DSM 104836</strain>
    </source>
</reference>